<dbReference type="RefSeq" id="XP_042580553.1">
    <property type="nucleotide sequence ID" value="XM_042724619.1"/>
</dbReference>
<gene>
    <name evidence="4 5" type="primary">LOC109081542</name>
</gene>
<feature type="region of interest" description="Disordered" evidence="2">
    <location>
        <begin position="140"/>
        <end position="163"/>
    </location>
</feature>
<feature type="region of interest" description="Disordered" evidence="2">
    <location>
        <begin position="326"/>
        <end position="367"/>
    </location>
</feature>
<feature type="domain" description="HTH CENPB-type" evidence="3">
    <location>
        <begin position="62"/>
        <end position="133"/>
    </location>
</feature>
<dbReference type="Proteomes" id="UP001155660">
    <property type="component" value="Chromosome B5"/>
</dbReference>
<protein>
    <submittedName>
        <fullName evidence="4 5">Uncharacterized protein LOC109081542</fullName>
    </submittedName>
</protein>
<proteinExistence type="predicted"/>
<dbReference type="PANTHER" id="PTHR19303">
    <property type="entry name" value="TRANSPOSON"/>
    <property type="match status" value="1"/>
</dbReference>
<dbReference type="InterPro" id="IPR009057">
    <property type="entry name" value="Homeodomain-like_sf"/>
</dbReference>
<dbReference type="SMART" id="SM00674">
    <property type="entry name" value="CENPB"/>
    <property type="match status" value="3"/>
</dbReference>
<reference evidence="4 5" key="1">
    <citation type="submission" date="2025-04" db="UniProtKB">
        <authorList>
            <consortium name="RefSeq"/>
        </authorList>
    </citation>
    <scope>IDENTIFICATION</scope>
    <source>
        <tissue evidence="4 5">Muscle</tissue>
    </source>
</reference>
<dbReference type="AlphaFoldDB" id="A0A9R0A084"/>
<evidence type="ECO:0000259" key="3">
    <source>
        <dbReference type="PROSITE" id="PS51253"/>
    </source>
</evidence>
<evidence type="ECO:0000313" key="5">
    <source>
        <dbReference type="RefSeq" id="XP_042580553.1"/>
    </source>
</evidence>
<dbReference type="GO" id="GO:0003677">
    <property type="term" value="F:DNA binding"/>
    <property type="evidence" value="ECO:0007669"/>
    <property type="project" value="UniProtKB-KW"/>
</dbReference>
<feature type="domain" description="HTH CENPB-type" evidence="3">
    <location>
        <begin position="249"/>
        <end position="319"/>
    </location>
</feature>
<organism evidence="4">
    <name type="scientific">Cyprinus carpio</name>
    <name type="common">Common carp</name>
    <dbReference type="NCBI Taxonomy" id="7962"/>
    <lineage>
        <taxon>Eukaryota</taxon>
        <taxon>Metazoa</taxon>
        <taxon>Chordata</taxon>
        <taxon>Craniata</taxon>
        <taxon>Vertebrata</taxon>
        <taxon>Euteleostomi</taxon>
        <taxon>Actinopterygii</taxon>
        <taxon>Neopterygii</taxon>
        <taxon>Teleostei</taxon>
        <taxon>Ostariophysi</taxon>
        <taxon>Cypriniformes</taxon>
        <taxon>Cyprinidae</taxon>
        <taxon>Cyprininae</taxon>
        <taxon>Cyprinus</taxon>
    </lineage>
</organism>
<name>A0A9R0A084_CYPCA</name>
<evidence type="ECO:0000256" key="1">
    <source>
        <dbReference type="ARBA" id="ARBA00023125"/>
    </source>
</evidence>
<dbReference type="Pfam" id="PF03221">
    <property type="entry name" value="HTH_Tnp_Tc5"/>
    <property type="match status" value="3"/>
</dbReference>
<dbReference type="OrthoDB" id="125347at2759"/>
<dbReference type="GeneID" id="109081542"/>
<accession>A0A9R0A084</accession>
<dbReference type="PANTHER" id="PTHR19303:SF73">
    <property type="entry name" value="PROTEIN PDC2"/>
    <property type="match status" value="1"/>
</dbReference>
<evidence type="ECO:0000256" key="2">
    <source>
        <dbReference type="SAM" id="MobiDB-lite"/>
    </source>
</evidence>
<evidence type="ECO:0000313" key="4">
    <source>
        <dbReference type="RefSeq" id="XP_042580552.1"/>
    </source>
</evidence>
<dbReference type="InterPro" id="IPR050863">
    <property type="entry name" value="CenT-Element_Derived"/>
</dbReference>
<dbReference type="PROSITE" id="PS51253">
    <property type="entry name" value="HTH_CENPB"/>
    <property type="match status" value="3"/>
</dbReference>
<feature type="compositionally biased region" description="Polar residues" evidence="2">
    <location>
        <begin position="340"/>
        <end position="354"/>
    </location>
</feature>
<dbReference type="InterPro" id="IPR006600">
    <property type="entry name" value="HTH_CenpB_DNA-bd_dom"/>
</dbReference>
<dbReference type="RefSeq" id="XP_042580552.1">
    <property type="nucleotide sequence ID" value="XM_042724618.1"/>
</dbReference>
<dbReference type="SUPFAM" id="SSF46689">
    <property type="entry name" value="Homeodomain-like"/>
    <property type="match status" value="3"/>
</dbReference>
<feature type="domain" description="HTH CENPB-type" evidence="3">
    <location>
        <begin position="158"/>
        <end position="229"/>
    </location>
</feature>
<feature type="compositionally biased region" description="Basic and acidic residues" evidence="2">
    <location>
        <begin position="140"/>
        <end position="160"/>
    </location>
</feature>
<keyword evidence="1" id="KW-0238">DNA-binding</keyword>
<dbReference type="GO" id="GO:0005634">
    <property type="term" value="C:nucleus"/>
    <property type="evidence" value="ECO:0007669"/>
    <property type="project" value="TreeGrafter"/>
</dbReference>
<dbReference type="KEGG" id="ccar:109081542"/>
<dbReference type="Gene3D" id="1.10.10.60">
    <property type="entry name" value="Homeodomain-like"/>
    <property type="match status" value="3"/>
</dbReference>
<sequence>MATRKYFRRSIQERNRILEKYDQLPPMSQRAAARLLNISGPLLCIWLRRRNIKNAKANLPRTVFPSRKTPRVTLEAALWRWIDTSHENGITVDDSTIRKKATLIATEMGLCNFMASTEWLARFKTRETVIRKMFQVDRKTVNAPKEPKSGNDNKAAETKSKLTAKKTHRIEAALWRWIDHSRESGIRVDESTVRSKAARLARTVGYRNFRANTDWFTRFKTREGIVRAMFRIGPNNRSSNNKTVAQLVPRMDFTSTKTRQLEAALWRWIDHSRENGVITDQMIRSEATRLARMMGFGNFRANADWLNRFKTREKVVREMLEFEQYLENPQSDQTEDRSASDQVTQQSDESVTEQSSDESDALTDLDIPKLEPTVVSAELNGDLHTVTVPSLWQMKEAMKTLATGLLYRGFCDFELLHQFEKEVNTVLRRSVALRTHSGSQA</sequence>